<evidence type="ECO:0000256" key="10">
    <source>
        <dbReference type="SAM" id="MobiDB-lite"/>
    </source>
</evidence>
<dbReference type="InterPro" id="IPR002716">
    <property type="entry name" value="PIN_dom"/>
</dbReference>
<dbReference type="EC" id="3.1.-.-" evidence="9"/>
<comment type="similarity">
    <text evidence="8 9">Belongs to the PINc/VapC protein family.</text>
</comment>
<keyword evidence="4 9" id="KW-0540">Nuclease</keyword>
<feature type="compositionally biased region" description="Basic and acidic residues" evidence="10">
    <location>
        <begin position="143"/>
        <end position="152"/>
    </location>
</feature>
<keyword evidence="7 9" id="KW-0460">Magnesium</keyword>
<evidence type="ECO:0000256" key="3">
    <source>
        <dbReference type="ARBA" id="ARBA00022649"/>
    </source>
</evidence>
<dbReference type="SUPFAM" id="SSF88723">
    <property type="entry name" value="PIN domain-like"/>
    <property type="match status" value="1"/>
</dbReference>
<dbReference type="Gene3D" id="3.40.50.1010">
    <property type="entry name" value="5'-nuclease"/>
    <property type="match status" value="1"/>
</dbReference>
<evidence type="ECO:0000313" key="12">
    <source>
        <dbReference type="EMBL" id="CAA9436923.1"/>
    </source>
</evidence>
<dbReference type="PANTHER" id="PTHR33653:SF1">
    <property type="entry name" value="RIBONUCLEASE VAPC2"/>
    <property type="match status" value="1"/>
</dbReference>
<dbReference type="GO" id="GO:0090729">
    <property type="term" value="F:toxin activity"/>
    <property type="evidence" value="ECO:0007669"/>
    <property type="project" value="UniProtKB-KW"/>
</dbReference>
<protein>
    <recommendedName>
        <fullName evidence="9">Ribonuclease VapC</fullName>
        <shortName evidence="9">RNase VapC</shortName>
        <ecNumber evidence="9">3.1.-.-</ecNumber>
    </recommendedName>
    <alternativeName>
        <fullName evidence="9">Toxin VapC</fullName>
    </alternativeName>
</protein>
<evidence type="ECO:0000256" key="4">
    <source>
        <dbReference type="ARBA" id="ARBA00022722"/>
    </source>
</evidence>
<feature type="binding site" evidence="9">
    <location>
        <position position="98"/>
    </location>
    <ligand>
        <name>Mg(2+)</name>
        <dbReference type="ChEBI" id="CHEBI:18420"/>
    </ligand>
</feature>
<sequence>MTGSSIVLDTSVAVLVLNDNPAVVSWLSGFAELLVPVVALGELRFGMLNSQRVQVNLDRLDRLIARCRVLQATAVTADVYANVRLGLKRLGQPIPENDTWIAAAAIEAGHPVAARDAHFAAIAGLHVLSPPWALSGRGQPFAPREEATDGSRRPTRPGRRPRYVHRVRRSAGGRARASGPNRSGQPGPVRRGRGLGRGECDRRRVPEGYAPTLAEAEPQRRDERSGLERLPPSPVGLGGGGCLAGGCLADECRPASNIGRRPEVPMSHTISVQHAAAHLAELVRTLEPGDEIVLTQDDRPVARIVPGGPRRSRRTAGACKGMLAVRTEDEEHLDGFREYMP</sequence>
<dbReference type="GO" id="GO:0004540">
    <property type="term" value="F:RNA nuclease activity"/>
    <property type="evidence" value="ECO:0007669"/>
    <property type="project" value="InterPro"/>
</dbReference>
<name>A0A6J4QGH9_9BACT</name>
<dbReference type="HAMAP" id="MF_00265">
    <property type="entry name" value="VapC_Nob1"/>
    <property type="match status" value="1"/>
</dbReference>
<keyword evidence="5 9" id="KW-0479">Metal-binding</keyword>
<feature type="compositionally biased region" description="Basic and acidic residues" evidence="10">
    <location>
        <begin position="196"/>
        <end position="206"/>
    </location>
</feature>
<keyword evidence="6 9" id="KW-0378">Hydrolase</keyword>
<evidence type="ECO:0000256" key="9">
    <source>
        <dbReference type="HAMAP-Rule" id="MF_00265"/>
    </source>
</evidence>
<feature type="compositionally biased region" description="Basic residues" evidence="10">
    <location>
        <begin position="153"/>
        <end position="171"/>
    </location>
</feature>
<evidence type="ECO:0000256" key="5">
    <source>
        <dbReference type="ARBA" id="ARBA00022723"/>
    </source>
</evidence>
<dbReference type="SUPFAM" id="SSF143120">
    <property type="entry name" value="YefM-like"/>
    <property type="match status" value="1"/>
</dbReference>
<feature type="compositionally biased region" description="Low complexity" evidence="10">
    <location>
        <begin position="172"/>
        <end position="189"/>
    </location>
</feature>
<feature type="region of interest" description="Disordered" evidence="10">
    <location>
        <begin position="138"/>
        <end position="236"/>
    </location>
</feature>
<evidence type="ECO:0000256" key="7">
    <source>
        <dbReference type="ARBA" id="ARBA00022842"/>
    </source>
</evidence>
<evidence type="ECO:0000256" key="1">
    <source>
        <dbReference type="ARBA" id="ARBA00001946"/>
    </source>
</evidence>
<dbReference type="EMBL" id="CADCUQ010000893">
    <property type="protein sequence ID" value="CAA9436923.1"/>
    <property type="molecule type" value="Genomic_DNA"/>
</dbReference>
<feature type="compositionally biased region" description="Basic and acidic residues" evidence="10">
    <location>
        <begin position="217"/>
        <end position="227"/>
    </location>
</feature>
<evidence type="ECO:0000256" key="2">
    <source>
        <dbReference type="ARBA" id="ARBA00009981"/>
    </source>
</evidence>
<keyword evidence="9" id="KW-0800">Toxin</keyword>
<dbReference type="PANTHER" id="PTHR33653">
    <property type="entry name" value="RIBONUCLEASE VAPC2"/>
    <property type="match status" value="1"/>
</dbReference>
<reference evidence="12" key="1">
    <citation type="submission" date="2020-02" db="EMBL/GenBank/DDBJ databases">
        <authorList>
            <person name="Meier V. D."/>
        </authorList>
    </citation>
    <scope>NUCLEOTIDE SEQUENCE</scope>
    <source>
        <strain evidence="12">AVDCRST_MAG64</strain>
    </source>
</reference>
<dbReference type="InterPro" id="IPR050556">
    <property type="entry name" value="Type_II_TA_system_RNase"/>
</dbReference>
<comment type="function">
    <text evidence="9">Toxic component of a toxin-antitoxin (TA) system. An RNase.</text>
</comment>
<dbReference type="AlphaFoldDB" id="A0A6J4QGH9"/>
<keyword evidence="3 9" id="KW-1277">Toxin-antitoxin system</keyword>
<dbReference type="InterPro" id="IPR029060">
    <property type="entry name" value="PIN-like_dom_sf"/>
</dbReference>
<dbReference type="Pfam" id="PF01850">
    <property type="entry name" value="PIN"/>
    <property type="match status" value="1"/>
</dbReference>
<feature type="binding site" evidence="9">
    <location>
        <position position="9"/>
    </location>
    <ligand>
        <name>Mg(2+)</name>
        <dbReference type="ChEBI" id="CHEBI:18420"/>
    </ligand>
</feature>
<gene>
    <name evidence="9" type="primary">vapC</name>
    <name evidence="12" type="ORF">AVDCRST_MAG64-3884</name>
</gene>
<dbReference type="GO" id="GO:0000287">
    <property type="term" value="F:magnesium ion binding"/>
    <property type="evidence" value="ECO:0007669"/>
    <property type="project" value="UniProtKB-UniRule"/>
</dbReference>
<evidence type="ECO:0000256" key="8">
    <source>
        <dbReference type="ARBA" id="ARBA00038093"/>
    </source>
</evidence>
<comment type="cofactor">
    <cofactor evidence="1 9">
        <name>Mg(2+)</name>
        <dbReference type="ChEBI" id="CHEBI:18420"/>
    </cofactor>
</comment>
<proteinExistence type="inferred from homology"/>
<comment type="similarity">
    <text evidence="2">Belongs to the phD/YefM antitoxin family.</text>
</comment>
<accession>A0A6J4QGH9</accession>
<feature type="domain" description="PIN" evidence="11">
    <location>
        <begin position="6"/>
        <end position="124"/>
    </location>
</feature>
<dbReference type="GO" id="GO:0016787">
    <property type="term" value="F:hydrolase activity"/>
    <property type="evidence" value="ECO:0007669"/>
    <property type="project" value="UniProtKB-KW"/>
</dbReference>
<dbReference type="InterPro" id="IPR036165">
    <property type="entry name" value="YefM-like_sf"/>
</dbReference>
<evidence type="ECO:0000256" key="6">
    <source>
        <dbReference type="ARBA" id="ARBA00022801"/>
    </source>
</evidence>
<organism evidence="12">
    <name type="scientific">uncultured Phycisphaerae bacterium</name>
    <dbReference type="NCBI Taxonomy" id="904963"/>
    <lineage>
        <taxon>Bacteria</taxon>
        <taxon>Pseudomonadati</taxon>
        <taxon>Planctomycetota</taxon>
        <taxon>Phycisphaerae</taxon>
        <taxon>environmental samples</taxon>
    </lineage>
</organism>
<dbReference type="CDD" id="cd18753">
    <property type="entry name" value="PIN_VapC4-5_FitB-like"/>
    <property type="match status" value="1"/>
</dbReference>
<dbReference type="InterPro" id="IPR022907">
    <property type="entry name" value="VapC_family"/>
</dbReference>
<evidence type="ECO:0000259" key="11">
    <source>
        <dbReference type="Pfam" id="PF01850"/>
    </source>
</evidence>